<dbReference type="InterPro" id="IPR011128">
    <property type="entry name" value="G3P_DH_NAD-dep_N"/>
</dbReference>
<evidence type="ECO:0000256" key="9">
    <source>
        <dbReference type="ARBA" id="ARBA00023264"/>
    </source>
</evidence>
<evidence type="ECO:0000256" key="14">
    <source>
        <dbReference type="HAMAP-Rule" id="MF_00394"/>
    </source>
</evidence>
<evidence type="ECO:0000313" key="22">
    <source>
        <dbReference type="Proteomes" id="UP000194137"/>
    </source>
</evidence>
<dbReference type="InterPro" id="IPR006109">
    <property type="entry name" value="G3P_DH_NAD-dep_C"/>
</dbReference>
<keyword evidence="6 14" id="KW-0520">NAD</keyword>
<dbReference type="GO" id="GO:0046167">
    <property type="term" value="P:glycerol-3-phosphate biosynthetic process"/>
    <property type="evidence" value="ECO:0007669"/>
    <property type="project" value="UniProtKB-UniRule"/>
</dbReference>
<evidence type="ECO:0000256" key="1">
    <source>
        <dbReference type="ARBA" id="ARBA00011009"/>
    </source>
</evidence>
<comment type="catalytic activity">
    <reaction evidence="14">
        <text>sn-glycerol 3-phosphate + NAD(+) = dihydroxyacetone phosphate + NADH + H(+)</text>
        <dbReference type="Rhea" id="RHEA:11092"/>
        <dbReference type="ChEBI" id="CHEBI:15378"/>
        <dbReference type="ChEBI" id="CHEBI:57540"/>
        <dbReference type="ChEBI" id="CHEBI:57597"/>
        <dbReference type="ChEBI" id="CHEBI:57642"/>
        <dbReference type="ChEBI" id="CHEBI:57945"/>
        <dbReference type="EC" id="1.1.1.94"/>
    </reaction>
</comment>
<proteinExistence type="inferred from homology"/>
<keyword evidence="4 14" id="KW-0521">NADP</keyword>
<feature type="domain" description="Glycerol-3-phosphate dehydrogenase NAD-dependent C-terminal" evidence="20">
    <location>
        <begin position="180"/>
        <end position="319"/>
    </location>
</feature>
<dbReference type="SUPFAM" id="SSF51735">
    <property type="entry name" value="NAD(P)-binding Rossmann-fold domains"/>
    <property type="match status" value="1"/>
</dbReference>
<evidence type="ECO:0000259" key="20">
    <source>
        <dbReference type="Pfam" id="PF07479"/>
    </source>
</evidence>
<dbReference type="EC" id="1.1.1.94" evidence="11 14"/>
<feature type="binding site" evidence="17">
    <location>
        <begin position="12"/>
        <end position="17"/>
    </location>
    <ligand>
        <name>NAD(+)</name>
        <dbReference type="ChEBI" id="CHEBI:57540"/>
    </ligand>
</feature>
<dbReference type="Pfam" id="PF07479">
    <property type="entry name" value="NAD_Gly3P_dh_C"/>
    <property type="match status" value="1"/>
</dbReference>
<feature type="binding site" evidence="17">
    <location>
        <position position="140"/>
    </location>
    <ligand>
        <name>NAD(+)</name>
        <dbReference type="ChEBI" id="CHEBI:57540"/>
    </ligand>
</feature>
<dbReference type="FunFam" id="1.10.1040.10:FF:000001">
    <property type="entry name" value="Glycerol-3-phosphate dehydrogenase [NAD(P)+]"/>
    <property type="match status" value="1"/>
</dbReference>
<gene>
    <name evidence="14" type="primary">gpsA</name>
    <name evidence="21" type="ORF">CAK95_08435</name>
</gene>
<evidence type="ECO:0000256" key="8">
    <source>
        <dbReference type="ARBA" id="ARBA00023209"/>
    </source>
</evidence>
<dbReference type="PROSITE" id="PS00957">
    <property type="entry name" value="NAD_G3PDH"/>
    <property type="match status" value="1"/>
</dbReference>
<dbReference type="HAMAP" id="MF_00394">
    <property type="entry name" value="NAD_Glyc3P_dehydrog"/>
    <property type="match status" value="1"/>
</dbReference>
<protein>
    <recommendedName>
        <fullName evidence="12 14">Glycerol-3-phosphate dehydrogenase [NAD(P)+]</fullName>
        <ecNumber evidence="11 14">1.1.1.94</ecNumber>
    </recommendedName>
    <alternativeName>
        <fullName evidence="14">NAD(P)(+)-dependent glycerol-3-phosphate dehydrogenase</fullName>
    </alternativeName>
    <alternativeName>
        <fullName evidence="13 14">NAD(P)H-dependent dihydroxyacetone-phosphate reductase</fullName>
    </alternativeName>
</protein>
<name>A0A1W6ZP11_9HYPH</name>
<feature type="binding site" evidence="14">
    <location>
        <position position="256"/>
    </location>
    <ligand>
        <name>sn-glycerol 3-phosphate</name>
        <dbReference type="ChEBI" id="CHEBI:57597"/>
    </ligand>
</feature>
<evidence type="ECO:0000256" key="12">
    <source>
        <dbReference type="ARBA" id="ARBA00069372"/>
    </source>
</evidence>
<evidence type="ECO:0000256" key="11">
    <source>
        <dbReference type="ARBA" id="ARBA00066687"/>
    </source>
</evidence>
<dbReference type="EMBL" id="CP021112">
    <property type="protein sequence ID" value="ARP99109.1"/>
    <property type="molecule type" value="Genomic_DNA"/>
</dbReference>
<feature type="binding site" evidence="14">
    <location>
        <position position="36"/>
    </location>
    <ligand>
        <name>NADPH</name>
        <dbReference type="ChEBI" id="CHEBI:57783"/>
    </ligand>
</feature>
<dbReference type="PIRSF" id="PIRSF000114">
    <property type="entry name" value="Glycerol-3-P_dh"/>
    <property type="match status" value="1"/>
</dbReference>
<feature type="binding site" evidence="16">
    <location>
        <position position="108"/>
    </location>
    <ligand>
        <name>substrate</name>
    </ligand>
</feature>
<dbReference type="NCBIfam" id="NF000940">
    <property type="entry name" value="PRK00094.1-2"/>
    <property type="match status" value="1"/>
</dbReference>
<feature type="binding site" evidence="14">
    <location>
        <position position="244"/>
    </location>
    <ligand>
        <name>sn-glycerol 3-phosphate</name>
        <dbReference type="ChEBI" id="CHEBI:57597"/>
    </ligand>
</feature>
<keyword evidence="3 14" id="KW-0547">Nucleotide-binding</keyword>
<dbReference type="GO" id="GO:0008654">
    <property type="term" value="P:phospholipid biosynthetic process"/>
    <property type="evidence" value="ECO:0007669"/>
    <property type="project" value="UniProtKB-KW"/>
</dbReference>
<comment type="catalytic activity">
    <reaction evidence="10">
        <text>sn-glycerol 3-phosphate + NADP(+) = dihydroxyacetone phosphate + NADPH + H(+)</text>
        <dbReference type="Rhea" id="RHEA:11096"/>
        <dbReference type="ChEBI" id="CHEBI:15378"/>
        <dbReference type="ChEBI" id="CHEBI:57597"/>
        <dbReference type="ChEBI" id="CHEBI:57642"/>
        <dbReference type="ChEBI" id="CHEBI:57783"/>
        <dbReference type="ChEBI" id="CHEBI:58349"/>
        <dbReference type="EC" id="1.1.1.94"/>
    </reaction>
    <physiologicalReaction direction="right-to-left" evidence="10">
        <dbReference type="Rhea" id="RHEA:11098"/>
    </physiologicalReaction>
</comment>
<dbReference type="GO" id="GO:0051287">
    <property type="term" value="F:NAD binding"/>
    <property type="evidence" value="ECO:0007669"/>
    <property type="project" value="InterPro"/>
</dbReference>
<keyword evidence="22" id="KW-1185">Reference proteome</keyword>
<feature type="binding site" evidence="14">
    <location>
        <position position="136"/>
    </location>
    <ligand>
        <name>sn-glycerol 3-phosphate</name>
        <dbReference type="ChEBI" id="CHEBI:57597"/>
    </ligand>
</feature>
<evidence type="ECO:0000256" key="3">
    <source>
        <dbReference type="ARBA" id="ARBA00022741"/>
    </source>
</evidence>
<evidence type="ECO:0000256" key="5">
    <source>
        <dbReference type="ARBA" id="ARBA00023002"/>
    </source>
</evidence>
<feature type="binding site" evidence="16">
    <location>
        <begin position="255"/>
        <end position="256"/>
    </location>
    <ligand>
        <name>substrate</name>
    </ligand>
</feature>
<comment type="similarity">
    <text evidence="1 14 18">Belongs to the NAD-dependent glycerol-3-phosphate dehydrogenase family.</text>
</comment>
<dbReference type="GO" id="GO:0006650">
    <property type="term" value="P:glycerophospholipid metabolic process"/>
    <property type="evidence" value="ECO:0007669"/>
    <property type="project" value="UniProtKB-UniRule"/>
</dbReference>
<dbReference type="GO" id="GO:0005829">
    <property type="term" value="C:cytosol"/>
    <property type="evidence" value="ECO:0007669"/>
    <property type="project" value="TreeGrafter"/>
</dbReference>
<feature type="domain" description="Glycerol-3-phosphate dehydrogenase NAD-dependent N-terminal" evidence="19">
    <location>
        <begin position="8"/>
        <end position="160"/>
    </location>
</feature>
<dbReference type="SUPFAM" id="SSF48179">
    <property type="entry name" value="6-phosphogluconate dehydrogenase C-terminal domain-like"/>
    <property type="match status" value="1"/>
</dbReference>
<comment type="caution">
    <text evidence="14">Lacks conserved residue(s) required for the propagation of feature annotation.</text>
</comment>
<comment type="function">
    <text evidence="14">Catalyzes the reduction of the glycolytic intermediate dihydroxyacetone phosphate (DHAP) to sn-glycerol 3-phosphate (G3P), the key precursor for phospholipid synthesis.</text>
</comment>
<evidence type="ECO:0000256" key="10">
    <source>
        <dbReference type="ARBA" id="ARBA00052716"/>
    </source>
</evidence>
<feature type="binding site" evidence="14">
    <location>
        <position position="255"/>
    </location>
    <ligand>
        <name>NADPH</name>
        <dbReference type="ChEBI" id="CHEBI:57783"/>
    </ligand>
</feature>
<evidence type="ECO:0000256" key="18">
    <source>
        <dbReference type="RuleBase" id="RU000437"/>
    </source>
</evidence>
<dbReference type="NCBIfam" id="NF000942">
    <property type="entry name" value="PRK00094.1-4"/>
    <property type="match status" value="1"/>
</dbReference>
<dbReference type="GO" id="GO:0046168">
    <property type="term" value="P:glycerol-3-phosphate catabolic process"/>
    <property type="evidence" value="ECO:0007669"/>
    <property type="project" value="InterPro"/>
</dbReference>
<dbReference type="PRINTS" id="PR00077">
    <property type="entry name" value="GPDHDRGNASE"/>
</dbReference>
<feature type="binding site" evidence="14">
    <location>
        <position position="108"/>
    </location>
    <ligand>
        <name>NADPH</name>
        <dbReference type="ChEBI" id="CHEBI:57783"/>
    </ligand>
</feature>
<dbReference type="STRING" id="1235591.CAK95_08435"/>
<feature type="binding site" evidence="14">
    <location>
        <position position="108"/>
    </location>
    <ligand>
        <name>sn-glycerol 3-phosphate</name>
        <dbReference type="ChEBI" id="CHEBI:57597"/>
    </ligand>
</feature>
<dbReference type="InterPro" id="IPR013328">
    <property type="entry name" value="6PGD_dom2"/>
</dbReference>
<dbReference type="Proteomes" id="UP000194137">
    <property type="component" value="Chromosome"/>
</dbReference>
<keyword evidence="8 14" id="KW-0594">Phospholipid biosynthesis</keyword>
<evidence type="ECO:0000256" key="4">
    <source>
        <dbReference type="ARBA" id="ARBA00022857"/>
    </source>
</evidence>
<dbReference type="Pfam" id="PF01210">
    <property type="entry name" value="NAD_Gly3P_dh_N"/>
    <property type="match status" value="1"/>
</dbReference>
<feature type="binding site" evidence="14">
    <location>
        <position position="254"/>
    </location>
    <ligand>
        <name>sn-glycerol 3-phosphate</name>
        <dbReference type="ChEBI" id="CHEBI:57597"/>
    </ligand>
</feature>
<evidence type="ECO:0000256" key="16">
    <source>
        <dbReference type="PIRSR" id="PIRSR000114-2"/>
    </source>
</evidence>
<keyword evidence="5 14" id="KW-0560">Oxidoreductase</keyword>
<dbReference type="OrthoDB" id="9812273at2"/>
<evidence type="ECO:0000313" key="21">
    <source>
        <dbReference type="EMBL" id="ARP99109.1"/>
    </source>
</evidence>
<feature type="binding site" evidence="14">
    <location>
        <position position="280"/>
    </location>
    <ligand>
        <name>NADPH</name>
        <dbReference type="ChEBI" id="CHEBI:57783"/>
    </ligand>
</feature>
<keyword evidence="7 14" id="KW-0443">Lipid metabolism</keyword>
<feature type="binding site" evidence="14">
    <location>
        <position position="15"/>
    </location>
    <ligand>
        <name>NADPH</name>
        <dbReference type="ChEBI" id="CHEBI:57783"/>
    </ligand>
</feature>
<dbReference type="InterPro" id="IPR008927">
    <property type="entry name" value="6-PGluconate_DH-like_C_sf"/>
</dbReference>
<dbReference type="KEGG" id="psin:CAK95_08435"/>
<dbReference type="Gene3D" id="1.10.1040.10">
    <property type="entry name" value="N-(1-d-carboxylethyl)-l-norvaline Dehydrogenase, domain 2"/>
    <property type="match status" value="1"/>
</dbReference>
<dbReference type="PANTHER" id="PTHR11728:SF1">
    <property type="entry name" value="GLYCEROL-3-PHOSPHATE DEHYDROGENASE [NAD(+)] 2, CHLOROPLASTIC"/>
    <property type="match status" value="1"/>
</dbReference>
<keyword evidence="9 14" id="KW-1208">Phospholipid metabolism</keyword>
<feature type="active site" description="Proton acceptor" evidence="14 15">
    <location>
        <position position="191"/>
    </location>
</feature>
<evidence type="ECO:0000256" key="17">
    <source>
        <dbReference type="PIRSR" id="PIRSR000114-3"/>
    </source>
</evidence>
<feature type="binding site" evidence="14">
    <location>
        <position position="16"/>
    </location>
    <ligand>
        <name>NADPH</name>
        <dbReference type="ChEBI" id="CHEBI:57783"/>
    </ligand>
</feature>
<keyword evidence="2 14" id="KW-0444">Lipid biosynthesis</keyword>
<dbReference type="InterPro" id="IPR036291">
    <property type="entry name" value="NAD(P)-bd_dom_sf"/>
</dbReference>
<feature type="binding site" evidence="14">
    <location>
        <position position="191"/>
    </location>
    <ligand>
        <name>sn-glycerol 3-phosphate</name>
        <dbReference type="ChEBI" id="CHEBI:57597"/>
    </ligand>
</feature>
<dbReference type="UniPathway" id="UPA00940"/>
<keyword evidence="14" id="KW-0963">Cytoplasm</keyword>
<organism evidence="21 22">
    <name type="scientific">Pseudorhodoplanes sinuspersici</name>
    <dbReference type="NCBI Taxonomy" id="1235591"/>
    <lineage>
        <taxon>Bacteria</taxon>
        <taxon>Pseudomonadati</taxon>
        <taxon>Pseudomonadota</taxon>
        <taxon>Alphaproteobacteria</taxon>
        <taxon>Hyphomicrobiales</taxon>
        <taxon>Pseudorhodoplanes</taxon>
    </lineage>
</organism>
<dbReference type="RefSeq" id="WP_086087518.1">
    <property type="nucleotide sequence ID" value="NZ_CP021112.1"/>
</dbReference>
<reference evidence="21 22" key="1">
    <citation type="submission" date="2017-05" db="EMBL/GenBank/DDBJ databases">
        <title>Full genome sequence of Pseudorhodoplanes sinuspersici.</title>
        <authorList>
            <person name="Dastgheib S.M.M."/>
            <person name="Shavandi M."/>
            <person name="Tirandaz H."/>
        </authorList>
    </citation>
    <scope>NUCLEOTIDE SEQUENCE [LARGE SCALE GENOMIC DNA]</scope>
    <source>
        <strain evidence="21 22">RIPI110</strain>
    </source>
</reference>
<dbReference type="PANTHER" id="PTHR11728">
    <property type="entry name" value="GLYCEROL-3-PHOSPHATE DEHYDROGENASE"/>
    <property type="match status" value="1"/>
</dbReference>
<dbReference type="InterPro" id="IPR006168">
    <property type="entry name" value="G3P_DH_NAD-dep"/>
</dbReference>
<evidence type="ECO:0000256" key="7">
    <source>
        <dbReference type="ARBA" id="ARBA00023098"/>
    </source>
</evidence>
<feature type="binding site" evidence="14">
    <location>
        <position position="138"/>
    </location>
    <ligand>
        <name>sn-glycerol 3-phosphate</name>
        <dbReference type="ChEBI" id="CHEBI:57597"/>
    </ligand>
</feature>
<dbReference type="GO" id="GO:0141153">
    <property type="term" value="F:glycerol-3-phosphate dehydrogenase (NADP+) activity"/>
    <property type="evidence" value="ECO:0007669"/>
    <property type="project" value="RHEA"/>
</dbReference>
<feature type="binding site" evidence="14">
    <location>
        <position position="140"/>
    </location>
    <ligand>
        <name>NADPH</name>
        <dbReference type="ChEBI" id="CHEBI:57783"/>
    </ligand>
</feature>
<evidence type="ECO:0000256" key="15">
    <source>
        <dbReference type="PIRSR" id="PIRSR000114-1"/>
    </source>
</evidence>
<sequence length="331" mass="34106">MRMSYQRISVIGGGSWGIALASAAKRAGRDVILWTRSQQDADILDRKRESSRLPGATIDSDIAITADLTKAAQCDAMLLVVPAQALREVALSLAPVIAPDTPVLACAKGIERGTRKFMTEVIVETAPKAAPGILSGPSFASDVVRGLPTAVTLAARDEKTASALAHALGSATFRPYHSTDLRGVEIGGAAKNVLAIAAGIVSGRGLGASAAAALTTRGFAELTRFGRALGAKPETLTGLSGLGDLILTCSTPQSRNFSLGLALGQGLSPLEAIAKTSLAEGVYTAAVLNDMAREHNVDMPIVAAVADVVEGQASVDEAISRLLTRPFRAEG</sequence>
<accession>A0A1W6ZP11</accession>
<evidence type="ECO:0000256" key="13">
    <source>
        <dbReference type="ARBA" id="ARBA00080511"/>
    </source>
</evidence>
<comment type="pathway">
    <text evidence="14">Membrane lipid metabolism; glycerophospholipid metabolism.</text>
</comment>
<dbReference type="GO" id="GO:0141152">
    <property type="term" value="F:glycerol-3-phosphate dehydrogenase (NAD+) activity"/>
    <property type="evidence" value="ECO:0007669"/>
    <property type="project" value="RHEA"/>
</dbReference>
<dbReference type="AlphaFoldDB" id="A0A1W6ZP11"/>
<feature type="binding site" evidence="17">
    <location>
        <position position="255"/>
    </location>
    <ligand>
        <name>NAD(+)</name>
        <dbReference type="ChEBI" id="CHEBI:57540"/>
    </ligand>
</feature>
<comment type="subcellular location">
    <subcellularLocation>
        <location evidence="14">Cytoplasm</location>
    </subcellularLocation>
</comment>
<feature type="binding site" evidence="14">
    <location>
        <position position="278"/>
    </location>
    <ligand>
        <name>NADPH</name>
        <dbReference type="ChEBI" id="CHEBI:57783"/>
    </ligand>
</feature>
<evidence type="ECO:0000256" key="2">
    <source>
        <dbReference type="ARBA" id="ARBA00022516"/>
    </source>
</evidence>
<dbReference type="FunFam" id="3.40.50.720:FF:000019">
    <property type="entry name" value="Glycerol-3-phosphate dehydrogenase [NAD(P)+]"/>
    <property type="match status" value="1"/>
</dbReference>
<dbReference type="GO" id="GO:0005975">
    <property type="term" value="P:carbohydrate metabolic process"/>
    <property type="evidence" value="ECO:0007669"/>
    <property type="project" value="InterPro"/>
</dbReference>
<feature type="binding site" evidence="14">
    <location>
        <position position="255"/>
    </location>
    <ligand>
        <name>sn-glycerol 3-phosphate</name>
        <dbReference type="ChEBI" id="CHEBI:57597"/>
    </ligand>
</feature>
<evidence type="ECO:0000256" key="6">
    <source>
        <dbReference type="ARBA" id="ARBA00023027"/>
    </source>
</evidence>
<evidence type="ECO:0000259" key="19">
    <source>
        <dbReference type="Pfam" id="PF01210"/>
    </source>
</evidence>
<dbReference type="Gene3D" id="3.40.50.720">
    <property type="entry name" value="NAD(P)-binding Rossmann-like Domain"/>
    <property type="match status" value="1"/>
</dbReference>